<dbReference type="Proteomes" id="UP000827549">
    <property type="component" value="Chromosome 4"/>
</dbReference>
<accession>A0AAF0Y9F5</accession>
<keyword evidence="3" id="KW-0285">Flavoprotein</keyword>
<dbReference type="GO" id="GO:0071949">
    <property type="term" value="F:FAD binding"/>
    <property type="evidence" value="ECO:0007669"/>
    <property type="project" value="InterPro"/>
</dbReference>
<comment type="similarity">
    <text evidence="2">Belongs to the DAMOX/DASOX family.</text>
</comment>
<feature type="binding site" evidence="6">
    <location>
        <position position="309"/>
    </location>
    <ligand>
        <name>D-dopa</name>
        <dbReference type="ChEBI" id="CHEBI:149689"/>
    </ligand>
</feature>
<keyword evidence="5" id="KW-0560">Oxidoreductase</keyword>
<dbReference type="SUPFAM" id="SSF54373">
    <property type="entry name" value="FAD-linked reductases, C-terminal domain"/>
    <property type="match status" value="1"/>
</dbReference>
<dbReference type="GO" id="GO:0003884">
    <property type="term" value="F:D-amino-acid oxidase activity"/>
    <property type="evidence" value="ECO:0007669"/>
    <property type="project" value="InterPro"/>
</dbReference>
<evidence type="ECO:0000256" key="2">
    <source>
        <dbReference type="ARBA" id="ARBA00006730"/>
    </source>
</evidence>
<dbReference type="Gene3D" id="3.40.50.720">
    <property type="entry name" value="NAD(P)-binding Rossmann-like Domain"/>
    <property type="match status" value="1"/>
</dbReference>
<evidence type="ECO:0000256" key="3">
    <source>
        <dbReference type="ARBA" id="ARBA00022630"/>
    </source>
</evidence>
<keyword evidence="9" id="KW-1185">Reference proteome</keyword>
<comment type="cofactor">
    <cofactor evidence="1 6">
        <name>FAD</name>
        <dbReference type="ChEBI" id="CHEBI:57692"/>
    </cofactor>
</comment>
<feature type="binding site" evidence="6">
    <location>
        <position position="248"/>
    </location>
    <ligand>
        <name>D-dopa</name>
        <dbReference type="ChEBI" id="CHEBI:149689"/>
    </ligand>
</feature>
<keyword evidence="4 6" id="KW-0274">FAD</keyword>
<dbReference type="GeneID" id="87809180"/>
<feature type="binding site" evidence="6">
    <location>
        <position position="347"/>
    </location>
    <ligand>
        <name>D-dopa</name>
        <dbReference type="ChEBI" id="CHEBI:149689"/>
    </ligand>
</feature>
<evidence type="ECO:0000256" key="4">
    <source>
        <dbReference type="ARBA" id="ARBA00022827"/>
    </source>
</evidence>
<dbReference type="SUPFAM" id="SSF51971">
    <property type="entry name" value="Nucleotide-binding domain"/>
    <property type="match status" value="1"/>
</dbReference>
<evidence type="ECO:0000256" key="6">
    <source>
        <dbReference type="PIRSR" id="PIRSR000189-1"/>
    </source>
</evidence>
<dbReference type="PIRSF" id="PIRSF000189">
    <property type="entry name" value="D-aa_oxidase"/>
    <property type="match status" value="1"/>
</dbReference>
<protein>
    <submittedName>
        <fullName evidence="8">D-amino-acid oxidase</fullName>
    </submittedName>
</protein>
<dbReference type="AlphaFoldDB" id="A0AAF0Y9F5"/>
<dbReference type="Gene3D" id="3.30.9.10">
    <property type="entry name" value="D-Amino Acid Oxidase, subunit A, domain 2"/>
    <property type="match status" value="1"/>
</dbReference>
<proteinExistence type="inferred from homology"/>
<dbReference type="PANTHER" id="PTHR11530">
    <property type="entry name" value="D-AMINO ACID OXIDASE"/>
    <property type="match status" value="1"/>
</dbReference>
<evidence type="ECO:0000256" key="1">
    <source>
        <dbReference type="ARBA" id="ARBA00001974"/>
    </source>
</evidence>
<feature type="domain" description="FAD dependent oxidoreductase" evidence="7">
    <location>
        <begin position="10"/>
        <end position="361"/>
    </location>
</feature>
<name>A0AAF0Y9F5_9TREE</name>
<feature type="binding site" evidence="6">
    <location>
        <position position="169"/>
    </location>
    <ligand>
        <name>FAD</name>
        <dbReference type="ChEBI" id="CHEBI:57692"/>
    </ligand>
</feature>
<organism evidence="8 9">
    <name type="scientific">Vanrija pseudolonga</name>
    <dbReference type="NCBI Taxonomy" id="143232"/>
    <lineage>
        <taxon>Eukaryota</taxon>
        <taxon>Fungi</taxon>
        <taxon>Dikarya</taxon>
        <taxon>Basidiomycota</taxon>
        <taxon>Agaricomycotina</taxon>
        <taxon>Tremellomycetes</taxon>
        <taxon>Trichosporonales</taxon>
        <taxon>Trichosporonaceae</taxon>
        <taxon>Vanrija</taxon>
    </lineage>
</organism>
<reference evidence="8" key="1">
    <citation type="submission" date="2023-10" db="EMBL/GenBank/DDBJ databases">
        <authorList>
            <person name="Noh H."/>
        </authorList>
    </citation>
    <scope>NUCLEOTIDE SEQUENCE</scope>
    <source>
        <strain evidence="8">DUCC4014</strain>
    </source>
</reference>
<evidence type="ECO:0000259" key="7">
    <source>
        <dbReference type="Pfam" id="PF01266"/>
    </source>
</evidence>
<gene>
    <name evidence="8" type="primary">DAO1_1</name>
    <name evidence="8" type="ORF">LOC62_04G005953</name>
</gene>
<dbReference type="GO" id="GO:0019478">
    <property type="term" value="P:D-amino acid catabolic process"/>
    <property type="evidence" value="ECO:0007669"/>
    <property type="project" value="TreeGrafter"/>
</dbReference>
<dbReference type="Pfam" id="PF01266">
    <property type="entry name" value="DAO"/>
    <property type="match status" value="1"/>
</dbReference>
<dbReference type="RefSeq" id="XP_062628497.1">
    <property type="nucleotide sequence ID" value="XM_062772513.1"/>
</dbReference>
<dbReference type="PANTHER" id="PTHR11530:SF11">
    <property type="entry name" value="D-ASPARTATE OXIDASE"/>
    <property type="match status" value="1"/>
</dbReference>
<evidence type="ECO:0000256" key="5">
    <source>
        <dbReference type="ARBA" id="ARBA00023002"/>
    </source>
</evidence>
<evidence type="ECO:0000313" key="9">
    <source>
        <dbReference type="Proteomes" id="UP000827549"/>
    </source>
</evidence>
<sequence length="371" mass="39822">MAPTRTNGPVIVLGAGVIGLTTAVRLLEADPSLDVHILADHFPSDTLDANYASTIAGAHHLSFADDGDARQRRWDMRTFNVLYDEWKRVGETSGLMVLTQTEMWEGATAHLAIYEEHPDFRMLDPATAQCADISHMVSFTSLTIAPALYLASLEARVRALGAKLHRAHVPSLVALRTDPGLLALYGNPPSSVFLCAGLGARHLVSPSEAAALFPTRGQVVVVRAPWMRSGYTRQVGALGGGEGGTRTYVIPRCTGEVVLGGTMEKRDWTPYPREETAEDILQRALQICPDIAPPYARTWGEGEQVAALRSIVVRHAVGFRPSRDGGARVALGSAAGMRVVYNYGHGGAGWQSCWGCAEDAVALWAAGSARL</sequence>
<evidence type="ECO:0000313" key="8">
    <source>
        <dbReference type="EMBL" id="WOO82465.1"/>
    </source>
</evidence>
<dbReference type="GO" id="GO:0005737">
    <property type="term" value="C:cytoplasm"/>
    <property type="evidence" value="ECO:0007669"/>
    <property type="project" value="TreeGrafter"/>
</dbReference>
<dbReference type="InterPro" id="IPR023209">
    <property type="entry name" value="DAO"/>
</dbReference>
<dbReference type="InterPro" id="IPR006076">
    <property type="entry name" value="FAD-dep_OxRdtase"/>
</dbReference>
<dbReference type="EMBL" id="CP086717">
    <property type="protein sequence ID" value="WOO82465.1"/>
    <property type="molecule type" value="Genomic_DNA"/>
</dbReference>